<keyword evidence="1" id="KW-0812">Transmembrane</keyword>
<dbReference type="EnsemblMetazoa" id="GBRI033808-RA">
    <property type="protein sequence ID" value="GBRI033808-PA"/>
    <property type="gene ID" value="GBRI033808"/>
</dbReference>
<feature type="transmembrane region" description="Helical" evidence="1">
    <location>
        <begin position="27"/>
        <end position="48"/>
    </location>
</feature>
<evidence type="ECO:0000313" key="3">
    <source>
        <dbReference type="Proteomes" id="UP000091820"/>
    </source>
</evidence>
<evidence type="ECO:0000313" key="2">
    <source>
        <dbReference type="EnsemblMetazoa" id="GBRI033808-PA"/>
    </source>
</evidence>
<proteinExistence type="predicted"/>
<dbReference type="AlphaFoldDB" id="A0A1A9WVC5"/>
<organism evidence="2 3">
    <name type="scientific">Glossina brevipalpis</name>
    <dbReference type="NCBI Taxonomy" id="37001"/>
    <lineage>
        <taxon>Eukaryota</taxon>
        <taxon>Metazoa</taxon>
        <taxon>Ecdysozoa</taxon>
        <taxon>Arthropoda</taxon>
        <taxon>Hexapoda</taxon>
        <taxon>Insecta</taxon>
        <taxon>Pterygota</taxon>
        <taxon>Neoptera</taxon>
        <taxon>Endopterygota</taxon>
        <taxon>Diptera</taxon>
        <taxon>Brachycera</taxon>
        <taxon>Muscomorpha</taxon>
        <taxon>Hippoboscoidea</taxon>
        <taxon>Glossinidae</taxon>
        <taxon>Glossina</taxon>
    </lineage>
</organism>
<keyword evidence="1" id="KW-0472">Membrane</keyword>
<evidence type="ECO:0000256" key="1">
    <source>
        <dbReference type="SAM" id="Phobius"/>
    </source>
</evidence>
<keyword evidence="1" id="KW-1133">Transmembrane helix</keyword>
<protein>
    <submittedName>
        <fullName evidence="2">Uncharacterized protein</fullName>
    </submittedName>
</protein>
<keyword evidence="3" id="KW-1185">Reference proteome</keyword>
<name>A0A1A9WVC5_9MUSC</name>
<dbReference type="VEuPathDB" id="VectorBase:GBRI033808"/>
<accession>A0A1A9WVC5</accession>
<reference evidence="3" key="1">
    <citation type="submission" date="2014-03" db="EMBL/GenBank/DDBJ databases">
        <authorList>
            <person name="Aksoy S."/>
            <person name="Warren W."/>
            <person name="Wilson R.K."/>
        </authorList>
    </citation>
    <scope>NUCLEOTIDE SEQUENCE [LARGE SCALE GENOMIC DNA]</scope>
    <source>
        <strain evidence="3">IAEA</strain>
    </source>
</reference>
<reference evidence="2" key="2">
    <citation type="submission" date="2020-05" db="UniProtKB">
        <authorList>
            <consortium name="EnsemblMetazoa"/>
        </authorList>
    </citation>
    <scope>IDENTIFICATION</scope>
    <source>
        <strain evidence="2">IAEA</strain>
    </source>
</reference>
<sequence>MEFHIMRHQSAFEMVTEGNANKRLHNFLLTLSSSILVTGINFTSSYAINFRFDILKISGCRKPKKSPTEMKQNNRYGTILFCMYQQSGLSMQMSSFGYFSFMAMP</sequence>
<dbReference type="Proteomes" id="UP000091820">
    <property type="component" value="Unassembled WGS sequence"/>
</dbReference>